<dbReference type="RefSeq" id="WP_145370673.1">
    <property type="nucleotide sequence ID" value="NZ_CP036275.1"/>
</dbReference>
<evidence type="ECO:0000256" key="1">
    <source>
        <dbReference type="SAM" id="Phobius"/>
    </source>
</evidence>
<keyword evidence="1" id="KW-1133">Transmembrane helix</keyword>
<feature type="transmembrane region" description="Helical" evidence="1">
    <location>
        <begin position="136"/>
        <end position="158"/>
    </location>
</feature>
<sequence length="206" mass="21801">MNTIENLFEMRLLRKWSLYVLIASVSISALAGIAAILTGDFGLYEVRILLTSGVIASASLCSICCGTALETHRRPLLPVCGLILTFVSAAMIIAGIWIEVDSGDYWKTAVTLAAFGVSCSHVALLTLARPAGPYRWIVPAAGVAVFAVASIFAAALWGDFDIEPLMRALGVAAILDGALTILVPVLHRLSRSSGQTAAREDLPTMV</sequence>
<keyword evidence="1" id="KW-0472">Membrane</keyword>
<dbReference type="KEGG" id="mri:Mal4_38400"/>
<organism evidence="2 3">
    <name type="scientific">Maioricimonas rarisocia</name>
    <dbReference type="NCBI Taxonomy" id="2528026"/>
    <lineage>
        <taxon>Bacteria</taxon>
        <taxon>Pseudomonadati</taxon>
        <taxon>Planctomycetota</taxon>
        <taxon>Planctomycetia</taxon>
        <taxon>Planctomycetales</taxon>
        <taxon>Planctomycetaceae</taxon>
        <taxon>Maioricimonas</taxon>
    </lineage>
</organism>
<evidence type="ECO:0000313" key="3">
    <source>
        <dbReference type="Proteomes" id="UP000320496"/>
    </source>
</evidence>
<dbReference type="EMBL" id="CP036275">
    <property type="protein sequence ID" value="QDU39495.1"/>
    <property type="molecule type" value="Genomic_DNA"/>
</dbReference>
<name>A0A517ZAH7_9PLAN</name>
<feature type="transmembrane region" description="Helical" evidence="1">
    <location>
        <begin position="48"/>
        <end position="69"/>
    </location>
</feature>
<accession>A0A517ZAH7</accession>
<feature type="transmembrane region" description="Helical" evidence="1">
    <location>
        <begin position="110"/>
        <end position="129"/>
    </location>
</feature>
<feature type="transmembrane region" description="Helical" evidence="1">
    <location>
        <begin position="164"/>
        <end position="186"/>
    </location>
</feature>
<gene>
    <name evidence="2" type="ORF">Mal4_38400</name>
</gene>
<protein>
    <submittedName>
        <fullName evidence="2">Uncharacterized protein</fullName>
    </submittedName>
</protein>
<dbReference type="OrthoDB" id="268344at2"/>
<feature type="transmembrane region" description="Helical" evidence="1">
    <location>
        <begin position="16"/>
        <end position="36"/>
    </location>
</feature>
<dbReference type="AlphaFoldDB" id="A0A517ZAH7"/>
<evidence type="ECO:0000313" key="2">
    <source>
        <dbReference type="EMBL" id="QDU39495.1"/>
    </source>
</evidence>
<keyword evidence="1" id="KW-0812">Transmembrane</keyword>
<keyword evidence="3" id="KW-1185">Reference proteome</keyword>
<dbReference type="Proteomes" id="UP000320496">
    <property type="component" value="Chromosome"/>
</dbReference>
<feature type="transmembrane region" description="Helical" evidence="1">
    <location>
        <begin position="76"/>
        <end position="98"/>
    </location>
</feature>
<proteinExistence type="predicted"/>
<reference evidence="2 3" key="1">
    <citation type="submission" date="2019-02" db="EMBL/GenBank/DDBJ databases">
        <title>Deep-cultivation of Planctomycetes and their phenomic and genomic characterization uncovers novel biology.</title>
        <authorList>
            <person name="Wiegand S."/>
            <person name="Jogler M."/>
            <person name="Boedeker C."/>
            <person name="Pinto D."/>
            <person name="Vollmers J."/>
            <person name="Rivas-Marin E."/>
            <person name="Kohn T."/>
            <person name="Peeters S.H."/>
            <person name="Heuer A."/>
            <person name="Rast P."/>
            <person name="Oberbeckmann S."/>
            <person name="Bunk B."/>
            <person name="Jeske O."/>
            <person name="Meyerdierks A."/>
            <person name="Storesund J.E."/>
            <person name="Kallscheuer N."/>
            <person name="Luecker S."/>
            <person name="Lage O.M."/>
            <person name="Pohl T."/>
            <person name="Merkel B.J."/>
            <person name="Hornburger P."/>
            <person name="Mueller R.-W."/>
            <person name="Bruemmer F."/>
            <person name="Labrenz M."/>
            <person name="Spormann A.M."/>
            <person name="Op den Camp H."/>
            <person name="Overmann J."/>
            <person name="Amann R."/>
            <person name="Jetten M.S.M."/>
            <person name="Mascher T."/>
            <person name="Medema M.H."/>
            <person name="Devos D.P."/>
            <person name="Kaster A.-K."/>
            <person name="Ovreas L."/>
            <person name="Rohde M."/>
            <person name="Galperin M.Y."/>
            <person name="Jogler C."/>
        </authorList>
    </citation>
    <scope>NUCLEOTIDE SEQUENCE [LARGE SCALE GENOMIC DNA]</scope>
    <source>
        <strain evidence="2 3">Mal4</strain>
    </source>
</reference>